<dbReference type="EMBL" id="CP018258">
    <property type="protein sequence ID" value="APV44527.1"/>
    <property type="molecule type" value="Genomic_DNA"/>
</dbReference>
<dbReference type="AlphaFoldDB" id="A0A1P8F7T2"/>
<evidence type="ECO:0000313" key="3">
    <source>
        <dbReference type="Proteomes" id="UP000185934"/>
    </source>
</evidence>
<proteinExistence type="predicted"/>
<dbReference type="OrthoDB" id="166012at2"/>
<feature type="transmembrane region" description="Helical" evidence="1">
    <location>
        <begin position="90"/>
        <end position="113"/>
    </location>
</feature>
<evidence type="ECO:0000256" key="1">
    <source>
        <dbReference type="SAM" id="Phobius"/>
    </source>
</evidence>
<organism evidence="2 3">
    <name type="scientific">Dehalogenimonas formicexedens</name>
    <dbReference type="NCBI Taxonomy" id="1839801"/>
    <lineage>
        <taxon>Bacteria</taxon>
        <taxon>Bacillati</taxon>
        <taxon>Chloroflexota</taxon>
        <taxon>Dehalococcoidia</taxon>
        <taxon>Dehalococcoidales</taxon>
        <taxon>Dehalococcoidaceae</taxon>
        <taxon>Dehalogenimonas</taxon>
    </lineage>
</organism>
<dbReference type="KEGG" id="dfo:Dform_01195"/>
<accession>A0A1P8F7T2</accession>
<protein>
    <submittedName>
        <fullName evidence="2">Uncharacterized protein</fullName>
    </submittedName>
</protein>
<gene>
    <name evidence="2" type="ORF">Dform_01195</name>
</gene>
<keyword evidence="1" id="KW-0812">Transmembrane</keyword>
<dbReference type="STRING" id="1839801.Dform_01195"/>
<keyword evidence="1" id="KW-0472">Membrane</keyword>
<dbReference type="Proteomes" id="UP000185934">
    <property type="component" value="Chromosome"/>
</dbReference>
<sequence>MKKPDLLVLIAVWEFLTSLMSIVGLGAIIVVGLQTRTWWMRQNVDFDLYSPWIHFGLIVGGVICLIYAVLALAAGIGLLSGKEYGRIMSLIHGGFSLLVFPVGTVIGVLQIVYLTRSDVRAYFQ</sequence>
<dbReference type="RefSeq" id="WP_076004198.1">
    <property type="nucleotide sequence ID" value="NZ_CP018258.1"/>
</dbReference>
<name>A0A1P8F7T2_9CHLR</name>
<feature type="transmembrane region" description="Helical" evidence="1">
    <location>
        <begin position="52"/>
        <end position="78"/>
    </location>
</feature>
<evidence type="ECO:0000313" key="2">
    <source>
        <dbReference type="EMBL" id="APV44527.1"/>
    </source>
</evidence>
<keyword evidence="1" id="KW-1133">Transmembrane helix</keyword>
<feature type="transmembrane region" description="Helical" evidence="1">
    <location>
        <begin position="7"/>
        <end position="32"/>
    </location>
</feature>
<reference evidence="3" key="1">
    <citation type="submission" date="2016-11" db="EMBL/GenBank/DDBJ databases">
        <title>Dehalogenimonas formicexedens sp. nov., a chlorinated alkane respiring bacterium isolated from contaminated groundwater.</title>
        <authorList>
            <person name="Key T.A."/>
            <person name="Bowman K.S."/>
            <person name="Lee I."/>
            <person name="Chun J."/>
            <person name="Albuquerque L."/>
            <person name="da Costa M.S."/>
            <person name="Rainey F.A."/>
            <person name="Moe W.M."/>
        </authorList>
    </citation>
    <scope>NUCLEOTIDE SEQUENCE [LARGE SCALE GENOMIC DNA]</scope>
    <source>
        <strain evidence="3">NSZ-14</strain>
    </source>
</reference>
<keyword evidence="3" id="KW-1185">Reference proteome</keyword>